<reference evidence="3 4" key="1">
    <citation type="submission" date="2009-08" db="EMBL/GenBank/DDBJ databases">
        <title>The Genome Sequence of Spizellomyces punctatus strain DAOM BR117.</title>
        <authorList>
            <consortium name="The Broad Institute Genome Sequencing Platform"/>
            <person name="Russ C."/>
            <person name="Cuomo C."/>
            <person name="Shea T."/>
            <person name="Young S.K."/>
            <person name="Zeng Q."/>
            <person name="Koehrsen M."/>
            <person name="Haas B."/>
            <person name="Borodovsky M."/>
            <person name="Guigo R."/>
            <person name="Alvarado L."/>
            <person name="Berlin A."/>
            <person name="Bochicchio J."/>
            <person name="Borenstein D."/>
            <person name="Chapman S."/>
            <person name="Chen Z."/>
            <person name="Engels R."/>
            <person name="Freedman E."/>
            <person name="Gellesch M."/>
            <person name="Goldberg J."/>
            <person name="Griggs A."/>
            <person name="Gujja S."/>
            <person name="Heiman D."/>
            <person name="Hepburn T."/>
            <person name="Howarth C."/>
            <person name="Jen D."/>
            <person name="Larson L."/>
            <person name="Lewis B."/>
            <person name="Mehta T."/>
            <person name="Park D."/>
            <person name="Pearson M."/>
            <person name="Roberts A."/>
            <person name="Saif S."/>
            <person name="Shenoy N."/>
            <person name="Sisk P."/>
            <person name="Stolte C."/>
            <person name="Sykes S."/>
            <person name="Thomson T."/>
            <person name="Walk T."/>
            <person name="White J."/>
            <person name="Yandava C."/>
            <person name="Burger G."/>
            <person name="Gray M.W."/>
            <person name="Holland P.W.H."/>
            <person name="King N."/>
            <person name="Lang F.B.F."/>
            <person name="Roger A.J."/>
            <person name="Ruiz-Trillo I."/>
            <person name="Lander E."/>
            <person name="Nusbaum C."/>
        </authorList>
    </citation>
    <scope>NUCLEOTIDE SEQUENCE [LARGE SCALE GENOMIC DNA]</scope>
    <source>
        <strain evidence="3 4">DAOM BR117</strain>
    </source>
</reference>
<name>A0A0L0HMR9_SPIPD</name>
<dbReference type="AlphaFoldDB" id="A0A0L0HMR9"/>
<dbReference type="RefSeq" id="XP_016610123.1">
    <property type="nucleotide sequence ID" value="XM_016750867.1"/>
</dbReference>
<dbReference type="OMA" id="YDDAMYK"/>
<dbReference type="STRING" id="645134.A0A0L0HMR9"/>
<protein>
    <recommendedName>
        <fullName evidence="5">Coiled-coil domain-containing protein 130</fullName>
    </recommendedName>
</protein>
<sequence>MADRRATNKYYPPDWDPSKGSINTYVGQHPLRERARKLDQGILIIRFELPFNIWCTSCNNHVGMGVRYNAEKKKVDMYYSTPIWSFRMKCHLCSGWIEIRTDPKNSEYVIVSGARKREESYDPADIGLPTLKDPAAETPKTAYEALEQTNNNIQASLETVPLLTLLRDRSDRTWSDPYALSQIMRRKFRTEKKALAKVEKEAAAVAEKFGLGVKVLPVSEEDERSAKRIKYLEEEPETPEEKLGIVRTQNVFRRNGKTEKKALAKVLDMKAKTVADPFALAPTSSNGVSSLAASDGKEGVVLRRNSRESERDIQTNQSALVQFPSETPSLVCHEYGDSDESDKDT</sequence>
<dbReference type="InParanoid" id="A0A0L0HMR9"/>
<dbReference type="InterPro" id="IPR007590">
    <property type="entry name" value="Saf4/Yju2"/>
</dbReference>
<evidence type="ECO:0008006" key="5">
    <source>
        <dbReference type="Google" id="ProtNLM"/>
    </source>
</evidence>
<evidence type="ECO:0000313" key="4">
    <source>
        <dbReference type="Proteomes" id="UP000053201"/>
    </source>
</evidence>
<comment type="similarity">
    <text evidence="1">Belongs to the CWC16 family.</text>
</comment>
<feature type="region of interest" description="Disordered" evidence="2">
    <location>
        <begin position="280"/>
        <end position="345"/>
    </location>
</feature>
<dbReference type="Proteomes" id="UP000053201">
    <property type="component" value="Unassembled WGS sequence"/>
</dbReference>
<evidence type="ECO:0000256" key="1">
    <source>
        <dbReference type="ARBA" id="ARBA00005595"/>
    </source>
</evidence>
<gene>
    <name evidence="3" type="ORF">SPPG_02585</name>
</gene>
<evidence type="ECO:0000256" key="2">
    <source>
        <dbReference type="SAM" id="MobiDB-lite"/>
    </source>
</evidence>
<feature type="compositionally biased region" description="Polar residues" evidence="2">
    <location>
        <begin position="282"/>
        <end position="292"/>
    </location>
</feature>
<dbReference type="eggNOG" id="KOG2990">
    <property type="taxonomic scope" value="Eukaryota"/>
</dbReference>
<organism evidence="3 4">
    <name type="scientific">Spizellomyces punctatus (strain DAOM BR117)</name>
    <dbReference type="NCBI Taxonomy" id="645134"/>
    <lineage>
        <taxon>Eukaryota</taxon>
        <taxon>Fungi</taxon>
        <taxon>Fungi incertae sedis</taxon>
        <taxon>Chytridiomycota</taxon>
        <taxon>Chytridiomycota incertae sedis</taxon>
        <taxon>Chytridiomycetes</taxon>
        <taxon>Spizellomycetales</taxon>
        <taxon>Spizellomycetaceae</taxon>
        <taxon>Spizellomyces</taxon>
    </lineage>
</organism>
<dbReference type="VEuPathDB" id="FungiDB:SPPG_02585"/>
<feature type="compositionally biased region" description="Polar residues" evidence="2">
    <location>
        <begin position="314"/>
        <end position="328"/>
    </location>
</feature>
<accession>A0A0L0HMR9</accession>
<dbReference type="EMBL" id="KQ257453">
    <property type="protein sequence ID" value="KND02084.1"/>
    <property type="molecule type" value="Genomic_DNA"/>
</dbReference>
<dbReference type="OrthoDB" id="360327at2759"/>
<evidence type="ECO:0000313" key="3">
    <source>
        <dbReference type="EMBL" id="KND02084.1"/>
    </source>
</evidence>
<dbReference type="GO" id="GO:0005684">
    <property type="term" value="C:U2-type spliceosomal complex"/>
    <property type="evidence" value="ECO:0007669"/>
    <property type="project" value="TreeGrafter"/>
</dbReference>
<dbReference type="PANTHER" id="PTHR12111:SF2">
    <property type="entry name" value="SPLICING FACTOR YJU2B-RELATED"/>
    <property type="match status" value="1"/>
</dbReference>
<proteinExistence type="inferred from homology"/>
<dbReference type="GO" id="GO:0000398">
    <property type="term" value="P:mRNA splicing, via spliceosome"/>
    <property type="evidence" value="ECO:0007669"/>
    <property type="project" value="InterPro"/>
</dbReference>
<dbReference type="GeneID" id="27686160"/>
<keyword evidence="4" id="KW-1185">Reference proteome</keyword>
<dbReference type="Pfam" id="PF04502">
    <property type="entry name" value="Saf4_Yju2"/>
    <property type="match status" value="1"/>
</dbReference>
<dbReference type="FunCoup" id="A0A0L0HMR9">
    <property type="interactions" value="342"/>
</dbReference>
<dbReference type="PANTHER" id="PTHR12111">
    <property type="entry name" value="SPLICING FACTOR YJU2"/>
    <property type="match status" value="1"/>
</dbReference>
<dbReference type="GO" id="GO:0071014">
    <property type="term" value="C:post-mRNA release spliceosomal complex"/>
    <property type="evidence" value="ECO:0007669"/>
    <property type="project" value="TreeGrafter"/>
</dbReference>
<feature type="compositionally biased region" description="Basic and acidic residues" evidence="2">
    <location>
        <begin position="295"/>
        <end position="313"/>
    </location>
</feature>